<name>A0A918G2P0_9ACTN</name>
<dbReference type="AlphaFoldDB" id="A0A918G2P0"/>
<reference evidence="2" key="2">
    <citation type="submission" date="2020-09" db="EMBL/GenBank/DDBJ databases">
        <authorList>
            <person name="Sun Q."/>
            <person name="Ohkuma M."/>
        </authorList>
    </citation>
    <scope>NUCLEOTIDE SEQUENCE</scope>
    <source>
        <strain evidence="2">JCM 4386</strain>
    </source>
</reference>
<gene>
    <name evidence="2" type="ORF">GCM10010269_64020</name>
</gene>
<proteinExistence type="predicted"/>
<dbReference type="Proteomes" id="UP000606194">
    <property type="component" value="Unassembled WGS sequence"/>
</dbReference>
<keyword evidence="1" id="KW-0812">Transmembrane</keyword>
<protein>
    <submittedName>
        <fullName evidence="2">Uncharacterized protein</fullName>
    </submittedName>
</protein>
<dbReference type="EMBL" id="BMTL01000032">
    <property type="protein sequence ID" value="GGS16002.1"/>
    <property type="molecule type" value="Genomic_DNA"/>
</dbReference>
<feature type="transmembrane region" description="Helical" evidence="1">
    <location>
        <begin position="110"/>
        <end position="128"/>
    </location>
</feature>
<feature type="transmembrane region" description="Helical" evidence="1">
    <location>
        <begin position="36"/>
        <end position="68"/>
    </location>
</feature>
<organism evidence="2 3">
    <name type="scientific">Streptomyces humidus</name>
    <dbReference type="NCBI Taxonomy" id="52259"/>
    <lineage>
        <taxon>Bacteria</taxon>
        <taxon>Bacillati</taxon>
        <taxon>Actinomycetota</taxon>
        <taxon>Actinomycetes</taxon>
        <taxon>Kitasatosporales</taxon>
        <taxon>Streptomycetaceae</taxon>
        <taxon>Streptomyces</taxon>
    </lineage>
</organism>
<accession>A0A918G2P0</accession>
<comment type="caution">
    <text evidence="2">The sequence shown here is derived from an EMBL/GenBank/DDBJ whole genome shotgun (WGS) entry which is preliminary data.</text>
</comment>
<sequence length="148" mass="14904">MGAVGAAASGGLPSAGIGRAIVGSRLSRAPEGPAIMGAVHAILVVVSALAVTVLAVGGAAGVATGWVAPWGRSRVLRPRLWGWGSLIAATGATVWMFVGPLNGRPHGASVYVAWAGWVLFMVGLLIRIRARRPGRAPRLPPASTTAAS</sequence>
<keyword evidence="3" id="KW-1185">Reference proteome</keyword>
<evidence type="ECO:0000256" key="1">
    <source>
        <dbReference type="SAM" id="Phobius"/>
    </source>
</evidence>
<evidence type="ECO:0000313" key="3">
    <source>
        <dbReference type="Proteomes" id="UP000606194"/>
    </source>
</evidence>
<feature type="transmembrane region" description="Helical" evidence="1">
    <location>
        <begin position="80"/>
        <end position="98"/>
    </location>
</feature>
<evidence type="ECO:0000313" key="2">
    <source>
        <dbReference type="EMBL" id="GGS16002.1"/>
    </source>
</evidence>
<keyword evidence="1" id="KW-0472">Membrane</keyword>
<keyword evidence="1" id="KW-1133">Transmembrane helix</keyword>
<reference evidence="2" key="1">
    <citation type="journal article" date="2014" name="Int. J. Syst. Evol. Microbiol.">
        <title>Complete genome sequence of Corynebacterium casei LMG S-19264T (=DSM 44701T), isolated from a smear-ripened cheese.</title>
        <authorList>
            <consortium name="US DOE Joint Genome Institute (JGI-PGF)"/>
            <person name="Walter F."/>
            <person name="Albersmeier A."/>
            <person name="Kalinowski J."/>
            <person name="Ruckert C."/>
        </authorList>
    </citation>
    <scope>NUCLEOTIDE SEQUENCE</scope>
    <source>
        <strain evidence="2">JCM 4386</strain>
    </source>
</reference>